<proteinExistence type="predicted"/>
<feature type="signal peptide" evidence="1">
    <location>
        <begin position="1"/>
        <end position="21"/>
    </location>
</feature>
<feature type="chain" id="PRO_5013077083" evidence="1">
    <location>
        <begin position="22"/>
        <end position="221"/>
    </location>
</feature>
<dbReference type="Proteomes" id="UP000215383">
    <property type="component" value="Chromosome 1"/>
</dbReference>
<gene>
    <name evidence="2" type="ORF">SAMEA4364220_00886</name>
</gene>
<name>A0A239TKE3_9FIRM</name>
<evidence type="ECO:0000256" key="1">
    <source>
        <dbReference type="SAM" id="SignalP"/>
    </source>
</evidence>
<evidence type="ECO:0000313" key="2">
    <source>
        <dbReference type="EMBL" id="SNU98190.1"/>
    </source>
</evidence>
<evidence type="ECO:0000313" key="3">
    <source>
        <dbReference type="Proteomes" id="UP000215383"/>
    </source>
</evidence>
<organism evidence="2 3">
    <name type="scientific">Megamonas hypermegale</name>
    <dbReference type="NCBI Taxonomy" id="158847"/>
    <lineage>
        <taxon>Bacteria</taxon>
        <taxon>Bacillati</taxon>
        <taxon>Bacillota</taxon>
        <taxon>Negativicutes</taxon>
        <taxon>Selenomonadales</taxon>
        <taxon>Selenomonadaceae</taxon>
        <taxon>Megamonas</taxon>
    </lineage>
</organism>
<dbReference type="EMBL" id="LT906446">
    <property type="protein sequence ID" value="SNU98190.1"/>
    <property type="molecule type" value="Genomic_DNA"/>
</dbReference>
<dbReference type="RefSeq" id="WP_155909602.1">
    <property type="nucleotide sequence ID" value="NZ_CALXYH010000032.1"/>
</dbReference>
<keyword evidence="3" id="KW-1185">Reference proteome</keyword>
<reference evidence="2 3" key="1">
    <citation type="submission" date="2017-06" db="EMBL/GenBank/DDBJ databases">
        <authorList>
            <consortium name="Pathogen Informatics"/>
        </authorList>
    </citation>
    <scope>NUCLEOTIDE SEQUENCE [LARGE SCALE GENOMIC DNA]</scope>
    <source>
        <strain evidence="2 3">NCTC10570</strain>
    </source>
</reference>
<accession>A0A239TKE3</accession>
<dbReference type="AlphaFoldDB" id="A0A239TKE3"/>
<sequence length="221" mass="26296">MRRFLGLMMFICLLFSGNCFAMQFSQPVQIGAFGQFPNQGFTFYYGTIINSGVYFDENDEEKGYKKGIARMGDGKDALYFHYDLDKDIFKFGDKDIKNTIDRKYFVYNVYKINTDAEIVIYPINPPLMYTFIAKMPNGKFIKYIDTEEITKKYFKYENIEDISYGDLKVQDNILTMRYFRKDKNLHEDEFFEGKIYLKWNDEKQNFDVIIDGKEFVKRLSV</sequence>
<dbReference type="eggNOG" id="ENOG502ZQJW">
    <property type="taxonomic scope" value="Bacteria"/>
</dbReference>
<keyword evidence="1" id="KW-0732">Signal</keyword>
<protein>
    <submittedName>
        <fullName evidence="2">Uncharacterized protein</fullName>
    </submittedName>
</protein>